<proteinExistence type="predicted"/>
<organism evidence="1 2">
    <name type="scientific">Corynebacterium atypicum</name>
    <dbReference type="NCBI Taxonomy" id="191610"/>
    <lineage>
        <taxon>Bacteria</taxon>
        <taxon>Bacillati</taxon>
        <taxon>Actinomycetota</taxon>
        <taxon>Actinomycetes</taxon>
        <taxon>Mycobacteriales</taxon>
        <taxon>Corynebacteriaceae</taxon>
        <taxon>Corynebacterium</taxon>
    </lineage>
</organism>
<dbReference type="EMBL" id="CP008944">
    <property type="protein sequence ID" value="AIG64332.1"/>
    <property type="molecule type" value="Genomic_DNA"/>
</dbReference>
<accession>A0ABM5QND9</accession>
<protein>
    <submittedName>
        <fullName evidence="1">Uncharacterized protein</fullName>
    </submittedName>
</protein>
<evidence type="ECO:0000313" key="1">
    <source>
        <dbReference type="EMBL" id="AIG64332.1"/>
    </source>
</evidence>
<evidence type="ECO:0000313" key="2">
    <source>
        <dbReference type="Proteomes" id="UP000028504"/>
    </source>
</evidence>
<reference evidence="1 2" key="1">
    <citation type="submission" date="2014-07" db="EMBL/GenBank/DDBJ databases">
        <title>Complete genome sequence of Corynebacterium atypicum DSM 44849: identifiction of the mycolic acid biosynthesis genes.</title>
        <authorList>
            <person name="Tippelt A."/>
            <person name="Mollmann S."/>
            <person name="Albersmeier A."/>
            <person name="Jaenicke S."/>
            <person name="Ruckert C."/>
            <person name="Tauch A."/>
        </authorList>
    </citation>
    <scope>NUCLEOTIDE SEQUENCE [LARGE SCALE GENOMIC DNA]</scope>
    <source>
        <strain evidence="1 2">R2070</strain>
    </source>
</reference>
<name>A0ABM5QND9_9CORY</name>
<gene>
    <name evidence="1" type="ORF">CATYP_06620</name>
</gene>
<keyword evidence="2" id="KW-1185">Reference proteome</keyword>
<sequence>MFVDAGGDVGGLVGFYWCGQLADLGDGCSYGWLELGGKRVQECLFCCHPLSRRQGSQTGLSYVHDIAAIGMNAEESAGGLGHHVGVMGKRVGHGGYPVQLFLAFLEGGPLVSIDQVVTC</sequence>
<dbReference type="Proteomes" id="UP000028504">
    <property type="component" value="Chromosome"/>
</dbReference>
<dbReference type="RefSeq" id="WP_038605902.1">
    <property type="nucleotide sequence ID" value="NZ_CP008944.1"/>
</dbReference>